<accession>A0AAN3BNW2</accession>
<sequence length="79" mass="9136">MKKIIKIILIALFLLFLLNTLWSMIQTKEGLDSPLWLQLFYLIVYTVSAIAAYKEKWFGFFFSFLLGVGVMIVSIIISL</sequence>
<dbReference type="RefSeq" id="WP_069888693.1">
    <property type="nucleotide sequence ID" value="NZ_JABXNG010000008.1"/>
</dbReference>
<evidence type="ECO:0000256" key="1">
    <source>
        <dbReference type="SAM" id="Phobius"/>
    </source>
</evidence>
<evidence type="ECO:0000313" key="2">
    <source>
        <dbReference type="EMBL" id="EAG4182757.1"/>
    </source>
</evidence>
<proteinExistence type="predicted"/>
<dbReference type="EMBL" id="AABBWO010000001">
    <property type="protein sequence ID" value="EAG4182757.1"/>
    <property type="molecule type" value="Genomic_DNA"/>
</dbReference>
<evidence type="ECO:0000313" key="3">
    <source>
        <dbReference type="Proteomes" id="UP000531172"/>
    </source>
</evidence>
<dbReference type="Proteomes" id="UP000531172">
    <property type="component" value="Unassembled WGS sequence"/>
</dbReference>
<gene>
    <name evidence="2" type="ORF">CAC64_00255</name>
</gene>
<dbReference type="AlphaFoldDB" id="A0AAN3BNW2"/>
<comment type="caution">
    <text evidence="2">The sequence shown here is derived from an EMBL/GenBank/DDBJ whole genome shotgun (WGS) entry which is preliminary data.</text>
</comment>
<keyword evidence="1" id="KW-1133">Transmembrane helix</keyword>
<organism evidence="2 3">
    <name type="scientific">Listeria monocytogenes</name>
    <dbReference type="NCBI Taxonomy" id="1639"/>
    <lineage>
        <taxon>Bacteria</taxon>
        <taxon>Bacillati</taxon>
        <taxon>Bacillota</taxon>
        <taxon>Bacilli</taxon>
        <taxon>Bacillales</taxon>
        <taxon>Listeriaceae</taxon>
        <taxon>Listeria</taxon>
    </lineage>
</organism>
<keyword evidence="1" id="KW-0472">Membrane</keyword>
<name>A0AAN3BNW2_LISMN</name>
<protein>
    <submittedName>
        <fullName evidence="2">Uncharacterized protein</fullName>
    </submittedName>
</protein>
<feature type="transmembrane region" description="Helical" evidence="1">
    <location>
        <begin position="60"/>
        <end position="77"/>
    </location>
</feature>
<reference evidence="2 3" key="1">
    <citation type="submission" date="2018-06" db="EMBL/GenBank/DDBJ databases">
        <authorList>
            <consortium name="PulseNet: The National Subtyping Network for Foodborne Disease Surveillance"/>
            <person name="Tarr C.L."/>
            <person name="Trees E."/>
            <person name="Katz L.S."/>
            <person name="Carleton-Romer H.A."/>
            <person name="Stroika S."/>
            <person name="Kucerova Z."/>
            <person name="Roache K.F."/>
            <person name="Sabol A.L."/>
            <person name="Besser J."/>
            <person name="Gerner-Smidt P."/>
        </authorList>
    </citation>
    <scope>NUCLEOTIDE SEQUENCE [LARGE SCALE GENOMIC DNA]</scope>
    <source>
        <strain evidence="2 3">PNUSAL003001</strain>
    </source>
</reference>
<keyword evidence="1" id="KW-0812">Transmembrane</keyword>
<feature type="transmembrane region" description="Helical" evidence="1">
    <location>
        <begin position="33"/>
        <end position="53"/>
    </location>
</feature>